<dbReference type="CDD" id="cd06091">
    <property type="entry name" value="KOW_NusG"/>
    <property type="match status" value="1"/>
</dbReference>
<dbReference type="Gene3D" id="3.30.70.940">
    <property type="entry name" value="NusG, N-terminal domain"/>
    <property type="match status" value="1"/>
</dbReference>
<accession>A0A2G1QRR1</accession>
<dbReference type="Proteomes" id="UP000221168">
    <property type="component" value="Unassembled WGS sequence"/>
</dbReference>
<keyword evidence="6" id="KW-1185">Reference proteome</keyword>
<name>A0A2G1QRR1_9HYPH</name>
<keyword evidence="2" id="KW-0805">Transcription regulation</keyword>
<dbReference type="PANTHER" id="PTHR30265:SF4">
    <property type="entry name" value="KOW MOTIF FAMILY PROTEIN, EXPRESSED"/>
    <property type="match status" value="1"/>
</dbReference>
<dbReference type="SUPFAM" id="SSF82679">
    <property type="entry name" value="N-utilization substance G protein NusG, N-terminal domain"/>
    <property type="match status" value="1"/>
</dbReference>
<dbReference type="Pfam" id="PF02357">
    <property type="entry name" value="NusG"/>
    <property type="match status" value="1"/>
</dbReference>
<comment type="caution">
    <text evidence="5">The sequence shown here is derived from an EMBL/GenBank/DDBJ whole genome shotgun (WGS) entry which is preliminary data.</text>
</comment>
<dbReference type="InterPro" id="IPR036735">
    <property type="entry name" value="NGN_dom_sf"/>
</dbReference>
<sequence>MEAAAMAKNGRCRSVDMQALTEEQEARLAATRIRQQMGMLAEVRMKQAARKDRPGFEELARWFIGRVPSGREVESRDSMKAAKIEAWLPVECRRTPPKRGQGVKLVEKAFWPGYVFVRLVPGAEAWAGAILAGELVGWISQGVVPTAIPTDEIAVLQRCEKSGDFEREAKLIGIPMPGDTVEISAGWLAGSHGVVKRFNDAKQQVSLLVDMLGGKVSATISLDDIIVSR</sequence>
<dbReference type="GO" id="GO:0031564">
    <property type="term" value="P:transcription antitermination"/>
    <property type="evidence" value="ECO:0007669"/>
    <property type="project" value="UniProtKB-KW"/>
</dbReference>
<reference evidence="5 6" key="1">
    <citation type="submission" date="2017-10" db="EMBL/GenBank/DDBJ databases">
        <title>Sedimentibacterium mangrovi gen. nov., sp. nov., a novel member of family Phyllobacteriacea isolated from mangrove sediment.</title>
        <authorList>
            <person name="Liao H."/>
            <person name="Tian Y."/>
        </authorList>
    </citation>
    <scope>NUCLEOTIDE SEQUENCE [LARGE SCALE GENOMIC DNA]</scope>
    <source>
        <strain evidence="5 6">X9-2-2</strain>
    </source>
</reference>
<dbReference type="EMBL" id="PDVP01000002">
    <property type="protein sequence ID" value="PHP68195.1"/>
    <property type="molecule type" value="Genomic_DNA"/>
</dbReference>
<protein>
    <recommendedName>
        <fullName evidence="4">NusG-like N-terminal domain-containing protein</fullName>
    </recommendedName>
</protein>
<proteinExistence type="predicted"/>
<dbReference type="OrthoDB" id="8372817at2"/>
<evidence type="ECO:0000256" key="2">
    <source>
        <dbReference type="ARBA" id="ARBA00023015"/>
    </source>
</evidence>
<organism evidence="5 6">
    <name type="scientific">Zhengella mangrovi</name>
    <dbReference type="NCBI Taxonomy" id="1982044"/>
    <lineage>
        <taxon>Bacteria</taxon>
        <taxon>Pseudomonadati</taxon>
        <taxon>Pseudomonadota</taxon>
        <taxon>Alphaproteobacteria</taxon>
        <taxon>Hyphomicrobiales</taxon>
        <taxon>Notoacmeibacteraceae</taxon>
        <taxon>Zhengella</taxon>
    </lineage>
</organism>
<dbReference type="GO" id="GO:0006354">
    <property type="term" value="P:DNA-templated transcription elongation"/>
    <property type="evidence" value="ECO:0007669"/>
    <property type="project" value="InterPro"/>
</dbReference>
<dbReference type="PANTHER" id="PTHR30265">
    <property type="entry name" value="RHO-INTERACTING TRANSCRIPTION TERMINATION FACTOR NUSG"/>
    <property type="match status" value="1"/>
</dbReference>
<dbReference type="InterPro" id="IPR006645">
    <property type="entry name" value="NGN-like_dom"/>
</dbReference>
<evidence type="ECO:0000313" key="5">
    <source>
        <dbReference type="EMBL" id="PHP68195.1"/>
    </source>
</evidence>
<evidence type="ECO:0000313" key="6">
    <source>
        <dbReference type="Proteomes" id="UP000221168"/>
    </source>
</evidence>
<dbReference type="InterPro" id="IPR043425">
    <property type="entry name" value="NusG-like"/>
</dbReference>
<dbReference type="AlphaFoldDB" id="A0A2G1QRR1"/>
<gene>
    <name evidence="5" type="ORF">CSC94_05960</name>
</gene>
<keyword evidence="3" id="KW-0804">Transcription</keyword>
<keyword evidence="1" id="KW-0889">Transcription antitermination</keyword>
<dbReference type="InterPro" id="IPR008991">
    <property type="entry name" value="Translation_prot_SH3-like_sf"/>
</dbReference>
<feature type="domain" description="NusG-like N-terminal" evidence="4">
    <location>
        <begin position="61"/>
        <end position="155"/>
    </location>
</feature>
<evidence type="ECO:0000256" key="3">
    <source>
        <dbReference type="ARBA" id="ARBA00023163"/>
    </source>
</evidence>
<evidence type="ECO:0000259" key="4">
    <source>
        <dbReference type="Pfam" id="PF02357"/>
    </source>
</evidence>
<evidence type="ECO:0000256" key="1">
    <source>
        <dbReference type="ARBA" id="ARBA00022814"/>
    </source>
</evidence>
<dbReference type="SUPFAM" id="SSF50104">
    <property type="entry name" value="Translation proteins SH3-like domain"/>
    <property type="match status" value="1"/>
</dbReference>